<dbReference type="Pfam" id="PF01381">
    <property type="entry name" value="HTH_3"/>
    <property type="match status" value="1"/>
</dbReference>
<feature type="transmembrane region" description="Helical" evidence="2">
    <location>
        <begin position="83"/>
        <end position="103"/>
    </location>
</feature>
<proteinExistence type="predicted"/>
<dbReference type="AlphaFoldDB" id="A0A934WSP5"/>
<keyword evidence="2" id="KW-0812">Transmembrane</keyword>
<organism evidence="4 5">
    <name type="scientific">Ruminococcus difficilis</name>
    <dbReference type="NCBI Taxonomy" id="2763069"/>
    <lineage>
        <taxon>Bacteria</taxon>
        <taxon>Bacillati</taxon>
        <taxon>Bacillota</taxon>
        <taxon>Clostridia</taxon>
        <taxon>Eubacteriales</taxon>
        <taxon>Oscillospiraceae</taxon>
        <taxon>Ruminococcus</taxon>
    </lineage>
</organism>
<accession>A0A934WSP5</accession>
<evidence type="ECO:0000259" key="3">
    <source>
        <dbReference type="PROSITE" id="PS50943"/>
    </source>
</evidence>
<dbReference type="EMBL" id="JAEQMG010000118">
    <property type="protein sequence ID" value="MBK6089209.1"/>
    <property type="molecule type" value="Genomic_DNA"/>
</dbReference>
<dbReference type="InterPro" id="IPR010982">
    <property type="entry name" value="Lambda_DNA-bd_dom_sf"/>
</dbReference>
<keyword evidence="2" id="KW-1133">Transmembrane helix</keyword>
<dbReference type="Proteomes" id="UP000633365">
    <property type="component" value="Unassembled WGS sequence"/>
</dbReference>
<evidence type="ECO:0000256" key="1">
    <source>
        <dbReference type="ARBA" id="ARBA00023125"/>
    </source>
</evidence>
<gene>
    <name evidence="4" type="ORF">JKK62_11265</name>
</gene>
<dbReference type="PANTHER" id="PTHR46558">
    <property type="entry name" value="TRACRIPTIONAL REGULATORY PROTEIN-RELATED-RELATED"/>
    <property type="match status" value="1"/>
</dbReference>
<dbReference type="PANTHER" id="PTHR46558:SF11">
    <property type="entry name" value="HTH-TYPE TRANSCRIPTIONAL REGULATOR XRE"/>
    <property type="match status" value="1"/>
</dbReference>
<evidence type="ECO:0000313" key="4">
    <source>
        <dbReference type="EMBL" id="MBK6089209.1"/>
    </source>
</evidence>
<dbReference type="SUPFAM" id="SSF47413">
    <property type="entry name" value="lambda repressor-like DNA-binding domains"/>
    <property type="match status" value="1"/>
</dbReference>
<protein>
    <submittedName>
        <fullName evidence="4">Helix-turn-helix transcriptional regulator</fullName>
    </submittedName>
</protein>
<name>A0A934WSP5_9FIRM</name>
<comment type="caution">
    <text evidence="4">The sequence shown here is derived from an EMBL/GenBank/DDBJ whole genome shotgun (WGS) entry which is preliminary data.</text>
</comment>
<keyword evidence="2" id="KW-0472">Membrane</keyword>
<dbReference type="GO" id="GO:0003677">
    <property type="term" value="F:DNA binding"/>
    <property type="evidence" value="ECO:0007669"/>
    <property type="project" value="UniProtKB-KW"/>
</dbReference>
<sequence length="200" mass="21998">MEFNEKLQKLRKDQSLTQEELAEKLFVSRTAISKWESGRGYPGIDSLKVIAKYFHITIDELIGNEEIISLAEQDIKENKKKHTALICGVLDCFITLLFFLPLFGNGDSSGASVTVFSLTGVSGWLKIVFIVAIGLTVLNGFCGVVLGSFDKPVWNKRVVIAGLVLSVLAAALFILSRQPYAGVFCLFVLIIKGILLLKSK</sequence>
<feature type="domain" description="HTH cro/C1-type" evidence="3">
    <location>
        <begin position="7"/>
        <end position="61"/>
    </location>
</feature>
<dbReference type="Gene3D" id="1.10.260.40">
    <property type="entry name" value="lambda repressor-like DNA-binding domains"/>
    <property type="match status" value="1"/>
</dbReference>
<keyword evidence="1" id="KW-0238">DNA-binding</keyword>
<dbReference type="RefSeq" id="WP_201428001.1">
    <property type="nucleotide sequence ID" value="NZ_JAEQMG010000118.1"/>
</dbReference>
<dbReference type="CDD" id="cd00093">
    <property type="entry name" value="HTH_XRE"/>
    <property type="match status" value="1"/>
</dbReference>
<feature type="transmembrane region" description="Helical" evidence="2">
    <location>
        <begin position="123"/>
        <end position="146"/>
    </location>
</feature>
<dbReference type="SMART" id="SM00530">
    <property type="entry name" value="HTH_XRE"/>
    <property type="match status" value="1"/>
</dbReference>
<reference evidence="4" key="1">
    <citation type="submission" date="2021-01" db="EMBL/GenBank/DDBJ databases">
        <title>Genome public.</title>
        <authorList>
            <person name="Liu C."/>
            <person name="Sun Q."/>
        </authorList>
    </citation>
    <scope>NUCLEOTIDE SEQUENCE</scope>
    <source>
        <strain evidence="4">M6</strain>
    </source>
</reference>
<dbReference type="PROSITE" id="PS50943">
    <property type="entry name" value="HTH_CROC1"/>
    <property type="match status" value="1"/>
</dbReference>
<evidence type="ECO:0000256" key="2">
    <source>
        <dbReference type="SAM" id="Phobius"/>
    </source>
</evidence>
<feature type="transmembrane region" description="Helical" evidence="2">
    <location>
        <begin position="158"/>
        <end position="174"/>
    </location>
</feature>
<evidence type="ECO:0000313" key="5">
    <source>
        <dbReference type="Proteomes" id="UP000633365"/>
    </source>
</evidence>
<dbReference type="InterPro" id="IPR001387">
    <property type="entry name" value="Cro/C1-type_HTH"/>
</dbReference>
<feature type="transmembrane region" description="Helical" evidence="2">
    <location>
        <begin position="180"/>
        <end position="197"/>
    </location>
</feature>
<keyword evidence="5" id="KW-1185">Reference proteome</keyword>